<gene>
    <name evidence="7" type="ORF">P8935_02450</name>
</gene>
<evidence type="ECO:0000256" key="5">
    <source>
        <dbReference type="SAM" id="MobiDB-lite"/>
    </source>
</evidence>
<evidence type="ECO:0000256" key="2">
    <source>
        <dbReference type="ARBA" id="ARBA00022692"/>
    </source>
</evidence>
<protein>
    <recommendedName>
        <fullName evidence="8">Zinc-ribbon domain-containing protein</fullName>
    </recommendedName>
</protein>
<feature type="transmembrane region" description="Helical" evidence="6">
    <location>
        <begin position="118"/>
        <end position="137"/>
    </location>
</feature>
<keyword evidence="4 6" id="KW-0472">Membrane</keyword>
<feature type="transmembrane region" description="Helical" evidence="6">
    <location>
        <begin position="188"/>
        <end position="208"/>
    </location>
</feature>
<organism evidence="7">
    <name type="scientific">Telmatobacter sp. DSM 110680</name>
    <dbReference type="NCBI Taxonomy" id="3036704"/>
    <lineage>
        <taxon>Bacteria</taxon>
        <taxon>Pseudomonadati</taxon>
        <taxon>Acidobacteriota</taxon>
        <taxon>Terriglobia</taxon>
        <taxon>Terriglobales</taxon>
        <taxon>Acidobacteriaceae</taxon>
        <taxon>Telmatobacter</taxon>
    </lineage>
</organism>
<dbReference type="EMBL" id="CP121196">
    <property type="protein sequence ID" value="XBH18201.1"/>
    <property type="molecule type" value="Genomic_DNA"/>
</dbReference>
<evidence type="ECO:0000313" key="7">
    <source>
        <dbReference type="EMBL" id="XBH18201.1"/>
    </source>
</evidence>
<accession>A0AAU7DLL3</accession>
<evidence type="ECO:0000256" key="4">
    <source>
        <dbReference type="ARBA" id="ARBA00023136"/>
    </source>
</evidence>
<sequence length="228" mass="23396">MAFCGNCGASLSQGTGFCGVCGANLTSPAQPTIAAAPAPPSMNTVNAGWTSVAAAQPATAASSAPSWTPVSNQQNAAPQTPPASSWSAPAAAGAPAQGWNAAPPAAAAVSGTALTPNIAGALAYSLGIITGILFLVLEPYRRDRFVRFHAMQSILYFVAAVAFNIVWSIMVGFLISISGWIAVVSIPIRLLISLALFGLWLFLMFQAYSQREFRIPILGAIAAKQAGS</sequence>
<evidence type="ECO:0000256" key="6">
    <source>
        <dbReference type="SAM" id="Phobius"/>
    </source>
</evidence>
<dbReference type="AlphaFoldDB" id="A0AAU7DLL3"/>
<keyword evidence="2 6" id="KW-0812">Transmembrane</keyword>
<evidence type="ECO:0000256" key="3">
    <source>
        <dbReference type="ARBA" id="ARBA00022989"/>
    </source>
</evidence>
<keyword evidence="3 6" id="KW-1133">Transmembrane helix</keyword>
<evidence type="ECO:0000256" key="1">
    <source>
        <dbReference type="ARBA" id="ARBA00004141"/>
    </source>
</evidence>
<dbReference type="PANTHER" id="PTHR36460:SF1">
    <property type="entry name" value="UPF0132 DOMAIN PROTEIN (AFU_ORTHOLOGUE AFUA_3G10255)"/>
    <property type="match status" value="1"/>
</dbReference>
<feature type="region of interest" description="Disordered" evidence="5">
    <location>
        <begin position="63"/>
        <end position="95"/>
    </location>
</feature>
<feature type="transmembrane region" description="Helical" evidence="6">
    <location>
        <begin position="157"/>
        <end position="182"/>
    </location>
</feature>
<comment type="subcellular location">
    <subcellularLocation>
        <location evidence="1">Membrane</location>
        <topology evidence="1">Multi-pass membrane protein</topology>
    </subcellularLocation>
</comment>
<dbReference type="GO" id="GO:0016020">
    <property type="term" value="C:membrane"/>
    <property type="evidence" value="ECO:0007669"/>
    <property type="project" value="UniProtKB-SubCell"/>
</dbReference>
<dbReference type="PANTHER" id="PTHR36460">
    <property type="entry name" value="UPF0132 DOMAIN PROTEIN (AFU_ORTHOLOGUE AFUA_3G10255)"/>
    <property type="match status" value="1"/>
</dbReference>
<dbReference type="RefSeq" id="WP_348263424.1">
    <property type="nucleotide sequence ID" value="NZ_CP121196.1"/>
</dbReference>
<proteinExistence type="predicted"/>
<name>A0AAU7DLL3_9BACT</name>
<reference evidence="7" key="1">
    <citation type="submission" date="2023-03" db="EMBL/GenBank/DDBJ databases">
        <title>Edaphobacter sp.</title>
        <authorList>
            <person name="Huber K.J."/>
            <person name="Papendorf J."/>
            <person name="Pilke C."/>
            <person name="Bunk B."/>
            <person name="Sproeer C."/>
            <person name="Pester M."/>
        </authorList>
    </citation>
    <scope>NUCLEOTIDE SEQUENCE</scope>
    <source>
        <strain evidence="7">DSM 110680</strain>
    </source>
</reference>
<evidence type="ECO:0008006" key="8">
    <source>
        <dbReference type="Google" id="ProtNLM"/>
    </source>
</evidence>